<sequence>MAFLLVDDQPIITYALSELLKDAFPDAAHIDAAADSLSMLKCLASKHYDVLILDLFMPGAGQSIAMLRAALSEAPHLGVVIFSGCKSPCLALAALEQGACAYVCKSSGPHLIVEAIQAFKAGEVFCDPAIDLGSAHKHPWYSLSDLEWHVLLSLARGECLHAVAERQSRDYKTIAAHKYNALNKLGLSTGVELANYLATQGLGFLLDDLTADCTEPSGFKRTLQNVSAASRRCSHPAQAQ</sequence>
<evidence type="ECO:0000256" key="1">
    <source>
        <dbReference type="ARBA" id="ARBA00022553"/>
    </source>
</evidence>
<dbReference type="SMART" id="SM00421">
    <property type="entry name" value="HTH_LUXR"/>
    <property type="match status" value="1"/>
</dbReference>
<evidence type="ECO:0000256" key="3">
    <source>
        <dbReference type="PROSITE-ProRule" id="PRU00169"/>
    </source>
</evidence>
<dbReference type="SMART" id="SM00448">
    <property type="entry name" value="REC"/>
    <property type="match status" value="1"/>
</dbReference>
<dbReference type="InterPro" id="IPR000792">
    <property type="entry name" value="Tscrpt_reg_LuxR_C"/>
</dbReference>
<evidence type="ECO:0000259" key="4">
    <source>
        <dbReference type="PROSITE" id="PS50110"/>
    </source>
</evidence>
<dbReference type="GO" id="GO:0000160">
    <property type="term" value="P:phosphorelay signal transduction system"/>
    <property type="evidence" value="ECO:0007669"/>
    <property type="project" value="InterPro"/>
</dbReference>
<dbReference type="PROSITE" id="PS50110">
    <property type="entry name" value="RESPONSE_REGULATORY"/>
    <property type="match status" value="1"/>
</dbReference>
<dbReference type="InterPro" id="IPR036388">
    <property type="entry name" value="WH-like_DNA-bd_sf"/>
</dbReference>
<dbReference type="Proteomes" id="UP000375525">
    <property type="component" value="Unassembled WGS sequence"/>
</dbReference>
<dbReference type="RefSeq" id="WP_150778345.1">
    <property type="nucleotide sequence ID" value="NZ_CABVIH010000001.1"/>
</dbReference>
<feature type="modified residue" description="4-aspartylphosphate" evidence="3">
    <location>
        <position position="54"/>
    </location>
</feature>
<protein>
    <submittedName>
        <fullName evidence="5">Transcriptional regulatory protein RcsB</fullName>
    </submittedName>
</protein>
<organism evidence="5 6">
    <name type="scientific">Pseudomonas fluorescens</name>
    <dbReference type="NCBI Taxonomy" id="294"/>
    <lineage>
        <taxon>Bacteria</taxon>
        <taxon>Pseudomonadati</taxon>
        <taxon>Pseudomonadota</taxon>
        <taxon>Gammaproteobacteria</taxon>
        <taxon>Pseudomonadales</taxon>
        <taxon>Pseudomonadaceae</taxon>
        <taxon>Pseudomonas</taxon>
    </lineage>
</organism>
<dbReference type="PANTHER" id="PTHR43214:SF17">
    <property type="entry name" value="TRANSCRIPTIONAL REGULATORY PROTEIN RCSB"/>
    <property type="match status" value="1"/>
</dbReference>
<dbReference type="SUPFAM" id="SSF46894">
    <property type="entry name" value="C-terminal effector domain of the bipartite response regulators"/>
    <property type="match status" value="1"/>
</dbReference>
<name>A0A5E7GJB2_PSEFL</name>
<dbReference type="InterPro" id="IPR058245">
    <property type="entry name" value="NreC/VraR/RcsB-like_REC"/>
</dbReference>
<dbReference type="InterPro" id="IPR011006">
    <property type="entry name" value="CheY-like_superfamily"/>
</dbReference>
<dbReference type="InterPro" id="IPR001789">
    <property type="entry name" value="Sig_transdc_resp-reg_receiver"/>
</dbReference>
<evidence type="ECO:0000313" key="6">
    <source>
        <dbReference type="Proteomes" id="UP000375525"/>
    </source>
</evidence>
<dbReference type="SUPFAM" id="SSF52172">
    <property type="entry name" value="CheY-like"/>
    <property type="match status" value="1"/>
</dbReference>
<reference evidence="5 6" key="1">
    <citation type="submission" date="2019-09" db="EMBL/GenBank/DDBJ databases">
        <authorList>
            <person name="Chandra G."/>
            <person name="Truman W A."/>
        </authorList>
    </citation>
    <scope>NUCLEOTIDE SEQUENCE [LARGE SCALE GENOMIC DNA]</scope>
    <source>
        <strain evidence="5">PS880</strain>
    </source>
</reference>
<dbReference type="InterPro" id="IPR039420">
    <property type="entry name" value="WalR-like"/>
</dbReference>
<dbReference type="GO" id="GO:0006355">
    <property type="term" value="P:regulation of DNA-templated transcription"/>
    <property type="evidence" value="ECO:0007669"/>
    <property type="project" value="InterPro"/>
</dbReference>
<gene>
    <name evidence="5" type="primary">rcsB_1</name>
    <name evidence="5" type="ORF">PS880_00346</name>
</gene>
<keyword evidence="1 3" id="KW-0597">Phosphoprotein</keyword>
<dbReference type="Gene3D" id="1.10.10.10">
    <property type="entry name" value="Winged helix-like DNA-binding domain superfamily/Winged helix DNA-binding domain"/>
    <property type="match status" value="1"/>
</dbReference>
<evidence type="ECO:0000313" key="5">
    <source>
        <dbReference type="EMBL" id="VVO51825.1"/>
    </source>
</evidence>
<evidence type="ECO:0000256" key="2">
    <source>
        <dbReference type="ARBA" id="ARBA00023125"/>
    </source>
</evidence>
<dbReference type="PANTHER" id="PTHR43214">
    <property type="entry name" value="TWO-COMPONENT RESPONSE REGULATOR"/>
    <property type="match status" value="1"/>
</dbReference>
<dbReference type="InterPro" id="IPR016032">
    <property type="entry name" value="Sig_transdc_resp-reg_C-effctor"/>
</dbReference>
<dbReference type="EMBL" id="CABVIH010000001">
    <property type="protein sequence ID" value="VVO51825.1"/>
    <property type="molecule type" value="Genomic_DNA"/>
</dbReference>
<accession>A0A5E7GJB2</accession>
<proteinExistence type="predicted"/>
<feature type="domain" description="Response regulatory" evidence="4">
    <location>
        <begin position="2"/>
        <end position="120"/>
    </location>
</feature>
<keyword evidence="2" id="KW-0238">DNA-binding</keyword>
<dbReference type="OrthoDB" id="6023175at2"/>
<dbReference type="GO" id="GO:0003677">
    <property type="term" value="F:DNA binding"/>
    <property type="evidence" value="ECO:0007669"/>
    <property type="project" value="UniProtKB-KW"/>
</dbReference>
<dbReference type="Gene3D" id="3.40.50.2300">
    <property type="match status" value="1"/>
</dbReference>
<dbReference type="Pfam" id="PF00072">
    <property type="entry name" value="Response_reg"/>
    <property type="match status" value="1"/>
</dbReference>
<dbReference type="CDD" id="cd17535">
    <property type="entry name" value="REC_NarL-like"/>
    <property type="match status" value="1"/>
</dbReference>
<dbReference type="AlphaFoldDB" id="A0A5E7GJB2"/>